<dbReference type="PANTHER" id="PTHR24276:SF98">
    <property type="entry name" value="FI18310P1-RELATED"/>
    <property type="match status" value="1"/>
</dbReference>
<dbReference type="PROSITE" id="PS50240">
    <property type="entry name" value="TRYPSIN_DOM"/>
    <property type="match status" value="1"/>
</dbReference>
<name>A0A1L6MY10_9BACT</name>
<keyword evidence="2" id="KW-1015">Disulfide bond</keyword>
<dbReference type="InterPro" id="IPR009003">
    <property type="entry name" value="Peptidase_S1_PA"/>
</dbReference>
<evidence type="ECO:0000256" key="3">
    <source>
        <dbReference type="SAM" id="MobiDB-lite"/>
    </source>
</evidence>
<dbReference type="GO" id="GO:0004252">
    <property type="term" value="F:serine-type endopeptidase activity"/>
    <property type="evidence" value="ECO:0007669"/>
    <property type="project" value="InterPro"/>
</dbReference>
<dbReference type="InterPro" id="IPR001254">
    <property type="entry name" value="Trypsin_dom"/>
</dbReference>
<dbReference type="AlphaFoldDB" id="A0A1L6MY10"/>
<evidence type="ECO:0000313" key="6">
    <source>
        <dbReference type="Proteomes" id="UP000185544"/>
    </source>
</evidence>
<dbReference type="Pfam" id="PF00089">
    <property type="entry name" value="Trypsin"/>
    <property type="match status" value="1"/>
</dbReference>
<dbReference type="SMART" id="SM00020">
    <property type="entry name" value="Tryp_SPc"/>
    <property type="match status" value="1"/>
</dbReference>
<feature type="domain" description="Peptidase S1" evidence="4">
    <location>
        <begin position="43"/>
        <end position="270"/>
    </location>
</feature>
<dbReference type="GO" id="GO:0006508">
    <property type="term" value="P:proteolysis"/>
    <property type="evidence" value="ECO:0007669"/>
    <property type="project" value="InterPro"/>
</dbReference>
<dbReference type="Proteomes" id="UP000185544">
    <property type="component" value="Chromosome"/>
</dbReference>
<evidence type="ECO:0000256" key="2">
    <source>
        <dbReference type="ARBA" id="ARBA00023157"/>
    </source>
</evidence>
<dbReference type="Gene3D" id="2.40.10.10">
    <property type="entry name" value="Trypsin-like serine proteases"/>
    <property type="match status" value="1"/>
</dbReference>
<dbReference type="InterPro" id="IPR001314">
    <property type="entry name" value="Peptidase_S1A"/>
</dbReference>
<dbReference type="STRING" id="1882918.BCY86_06335"/>
<protein>
    <recommendedName>
        <fullName evidence="4">Peptidase S1 domain-containing protein</fullName>
    </recommendedName>
</protein>
<sequence>MLQRLAYGLILMKWYVPLCLGLINCSFQAGEENVSAQVSSQPIAGGKNVLHQPTVCLRRLGLTSNHTCTGTLIGPEAVLTARHCVAEISAGSFACFRGRKYGTGGTYGKDYDPSTIVVGVGIANLRRAARGVRIYYPESNNVCEGADLAILETDQSLDNLVQIALPCYILMQEGQQYLVEIHGWGVNESGKLPSQLQKIRTNAHFESPLLHVGYGLCDGDSGGPAYYRGKGGCVIGVTSFGIDTENYVQPRLNFLAPVPLHKQFIQDTLEAIAKHQSSNCILLPQPGHPGFSSGPNGRGNGEVPEEHTSEGDQSGEVEGGPNSNGSSDSIEGGRPYPVSHGRTHPVSPSIGRNHGKGESPLNDQDDIEDIVGAPSSDPNAINGVSDPNPRTTMPVGAGCSMTCGSLSTSAGTSFLSLVAVVGSWVWRKSFRSRSDRETV</sequence>
<accession>A0A1L6MY10</accession>
<dbReference type="KEGG" id="pabo:BCY86_06335"/>
<feature type="region of interest" description="Disordered" evidence="3">
    <location>
        <begin position="280"/>
        <end position="389"/>
    </location>
</feature>
<evidence type="ECO:0000259" key="4">
    <source>
        <dbReference type="PROSITE" id="PS50240"/>
    </source>
</evidence>
<reference evidence="5 6" key="1">
    <citation type="submission" date="2016-08" db="EMBL/GenBank/DDBJ databases">
        <title>Identification and validation of antigenic proteins from Pajaroellobacter abortibovis using de-novo genome sequence assembly and reverse vaccinology.</title>
        <authorList>
            <person name="Welly B.T."/>
            <person name="Miller M.R."/>
            <person name="Stott J.L."/>
            <person name="Blanchard M.T."/>
            <person name="Islas-Trejo A.D."/>
            <person name="O'Rourke S.M."/>
            <person name="Young A.E."/>
            <person name="Medrano J.F."/>
            <person name="Van Eenennaam A.L."/>
        </authorList>
    </citation>
    <scope>NUCLEOTIDE SEQUENCE [LARGE SCALE GENOMIC DNA]</scope>
    <source>
        <strain evidence="5 6">BTF92-0548A/99-0131</strain>
    </source>
</reference>
<dbReference type="InterPro" id="IPR043504">
    <property type="entry name" value="Peptidase_S1_PA_chymotrypsin"/>
</dbReference>
<dbReference type="EMBL" id="CP016908">
    <property type="protein sequence ID" value="APS00337.1"/>
    <property type="molecule type" value="Genomic_DNA"/>
</dbReference>
<evidence type="ECO:0000256" key="1">
    <source>
        <dbReference type="ARBA" id="ARBA00007664"/>
    </source>
</evidence>
<dbReference type="PANTHER" id="PTHR24276">
    <property type="entry name" value="POLYSERASE-RELATED"/>
    <property type="match status" value="1"/>
</dbReference>
<dbReference type="PRINTS" id="PR00722">
    <property type="entry name" value="CHYMOTRYPSIN"/>
</dbReference>
<proteinExistence type="inferred from homology"/>
<keyword evidence="6" id="KW-1185">Reference proteome</keyword>
<gene>
    <name evidence="5" type="ORF">BCY86_06335</name>
</gene>
<dbReference type="InterPro" id="IPR050430">
    <property type="entry name" value="Peptidase_S1"/>
</dbReference>
<evidence type="ECO:0000313" key="5">
    <source>
        <dbReference type="EMBL" id="APS00337.1"/>
    </source>
</evidence>
<dbReference type="SUPFAM" id="SSF50494">
    <property type="entry name" value="Trypsin-like serine proteases"/>
    <property type="match status" value="1"/>
</dbReference>
<comment type="similarity">
    <text evidence="1">Belongs to the peptidase S1 family.</text>
</comment>
<organism evidence="5 6">
    <name type="scientific">Pajaroellobacter abortibovis</name>
    <dbReference type="NCBI Taxonomy" id="1882918"/>
    <lineage>
        <taxon>Bacteria</taxon>
        <taxon>Pseudomonadati</taxon>
        <taxon>Myxococcota</taxon>
        <taxon>Polyangia</taxon>
        <taxon>Polyangiales</taxon>
        <taxon>Polyangiaceae</taxon>
    </lineage>
</organism>